<feature type="transmembrane region" description="Helical" evidence="8">
    <location>
        <begin position="485"/>
        <end position="506"/>
    </location>
</feature>
<feature type="transmembrane region" description="Helical" evidence="8">
    <location>
        <begin position="211"/>
        <end position="233"/>
    </location>
</feature>
<evidence type="ECO:0000256" key="4">
    <source>
        <dbReference type="ARBA" id="ARBA00022970"/>
    </source>
</evidence>
<dbReference type="EMBL" id="BTCM01000006">
    <property type="protein sequence ID" value="GMK58934.1"/>
    <property type="molecule type" value="Genomic_DNA"/>
</dbReference>
<keyword evidence="4" id="KW-0029">Amino-acid transport</keyword>
<feature type="transmembrane region" description="Helical" evidence="8">
    <location>
        <begin position="512"/>
        <end position="532"/>
    </location>
</feature>
<dbReference type="InterPro" id="IPR050524">
    <property type="entry name" value="APC_YAT"/>
</dbReference>
<proteinExistence type="predicted"/>
<feature type="transmembrane region" description="Helical" evidence="8">
    <location>
        <begin position="73"/>
        <end position="96"/>
    </location>
</feature>
<reference evidence="10" key="2">
    <citation type="submission" date="2023-06" db="EMBL/GenBank/DDBJ databases">
        <authorList>
            <person name="Kobayashi Y."/>
            <person name="Kayamori A."/>
            <person name="Aoki K."/>
            <person name="Shiwa Y."/>
            <person name="Fujita N."/>
            <person name="Sugita T."/>
            <person name="Iwasaki W."/>
            <person name="Tanaka N."/>
            <person name="Takashima M."/>
        </authorList>
    </citation>
    <scope>NUCLEOTIDE SEQUENCE</scope>
    <source>
        <strain evidence="10">HIS016</strain>
    </source>
</reference>
<feature type="domain" description="Amino acid permease/ SLC12A" evidence="9">
    <location>
        <begin position="71"/>
        <end position="541"/>
    </location>
</feature>
<dbReference type="Gene3D" id="1.20.1740.10">
    <property type="entry name" value="Amino acid/polyamine transporter I"/>
    <property type="match status" value="1"/>
</dbReference>
<reference evidence="10" key="1">
    <citation type="journal article" date="2023" name="BMC Genomics">
        <title>Chromosome-level genome assemblies of Cutaneotrichosporon spp. (Trichosporonales, Basidiomycota) reveal imbalanced evolution between nucleotide sequences and chromosome synteny.</title>
        <authorList>
            <person name="Kobayashi Y."/>
            <person name="Kayamori A."/>
            <person name="Aoki K."/>
            <person name="Shiwa Y."/>
            <person name="Matsutani M."/>
            <person name="Fujita N."/>
            <person name="Sugita T."/>
            <person name="Iwasaki W."/>
            <person name="Tanaka N."/>
            <person name="Takashima M."/>
        </authorList>
    </citation>
    <scope>NUCLEOTIDE SEQUENCE</scope>
    <source>
        <strain evidence="10">HIS016</strain>
    </source>
</reference>
<evidence type="ECO:0000256" key="1">
    <source>
        <dbReference type="ARBA" id="ARBA00004141"/>
    </source>
</evidence>
<dbReference type="Proteomes" id="UP001222932">
    <property type="component" value="Unassembled WGS sequence"/>
</dbReference>
<sequence length="580" mass="64152">MEPNPYHPTKDEEIAEQKYESGSTNVSAGYDIQDDPEAAYRYTESGTGGLNQLNSFGEIEGGVKRQLKQRHMAMIAIGGAIGTGLFIGSGAALATGGPVGLWIGYCLMSTMVYSMMVALGELATLFPIAGAFTHYASRFVDPALGFAVGLNYWYSWAITLPTELVAAAIVISYWDNSTNPAVYISVCMVAIWAVNAFGARAYGEMEFWFSLIKVLAIVGLIILGIVLMCGGGPNHDPIGFRYWRNPGPFAQQTIMKGEAVIGGRWGQFLAFWNVFVQAAFSFIGTEIIGTTLGEAENPRQTVPKAIRRVFFRLLIFYVLGIFVISVLVPYDEPRLLNGKSGSDASASPFVIAIENAGIKGLPSVINAVILSAAWSAGNSDLYASSRTLYALALEGMAPRIFRKCSRRGLPYWCIVATGLFGPLAYLNTGGESASKAFDWLYNLSAITGLLCWWAILLSYLRYFYGLKKQGLPRDAPYLAPLQPWMSWYGFIWFTLIILFCGYTVFLKGNWDVASFFASYITVLIFAVAWVGWKVAKRTKWVKLKDIDFHTGRRELDEMEKNDKEKYKPVGRWGEIASWLF</sequence>
<comment type="subcellular location">
    <subcellularLocation>
        <location evidence="1">Membrane</location>
        <topology evidence="1">Multi-pass membrane protein</topology>
    </subcellularLocation>
</comment>
<dbReference type="GO" id="GO:0015171">
    <property type="term" value="F:amino acid transmembrane transporter activity"/>
    <property type="evidence" value="ECO:0007669"/>
    <property type="project" value="TreeGrafter"/>
</dbReference>
<dbReference type="Pfam" id="PF00324">
    <property type="entry name" value="AA_permease"/>
    <property type="match status" value="1"/>
</dbReference>
<dbReference type="NCBIfam" id="TIGR00913">
    <property type="entry name" value="2A0310"/>
    <property type="match status" value="1"/>
</dbReference>
<feature type="transmembrane region" description="Helical" evidence="8">
    <location>
        <begin position="102"/>
        <end position="132"/>
    </location>
</feature>
<dbReference type="InterPro" id="IPR004762">
    <property type="entry name" value="Amino_acid_permease_fungi"/>
</dbReference>
<dbReference type="GO" id="GO:0016020">
    <property type="term" value="C:membrane"/>
    <property type="evidence" value="ECO:0007669"/>
    <property type="project" value="UniProtKB-SubCell"/>
</dbReference>
<evidence type="ECO:0000256" key="7">
    <source>
        <dbReference type="SAM" id="MobiDB-lite"/>
    </source>
</evidence>
<feature type="region of interest" description="Disordered" evidence="7">
    <location>
        <begin position="1"/>
        <end position="30"/>
    </location>
</feature>
<evidence type="ECO:0000259" key="9">
    <source>
        <dbReference type="Pfam" id="PF00324"/>
    </source>
</evidence>
<evidence type="ECO:0000256" key="2">
    <source>
        <dbReference type="ARBA" id="ARBA00022448"/>
    </source>
</evidence>
<feature type="transmembrane region" description="Helical" evidence="8">
    <location>
        <begin position="153"/>
        <end position="174"/>
    </location>
</feature>
<feature type="transmembrane region" description="Helical" evidence="8">
    <location>
        <begin position="439"/>
        <end position="464"/>
    </location>
</feature>
<evidence type="ECO:0000256" key="8">
    <source>
        <dbReference type="SAM" id="Phobius"/>
    </source>
</evidence>
<dbReference type="PROSITE" id="PS00218">
    <property type="entry name" value="AMINO_ACID_PERMEASE_1"/>
    <property type="match status" value="1"/>
</dbReference>
<feature type="compositionally biased region" description="Basic and acidic residues" evidence="7">
    <location>
        <begin position="8"/>
        <end position="19"/>
    </location>
</feature>
<gene>
    <name evidence="10" type="ORF">CspeluHIS016_0603760</name>
</gene>
<feature type="transmembrane region" description="Helical" evidence="8">
    <location>
        <begin position="309"/>
        <end position="330"/>
    </location>
</feature>
<organism evidence="10 11">
    <name type="scientific">Cutaneotrichosporon spelunceum</name>
    <dbReference type="NCBI Taxonomy" id="1672016"/>
    <lineage>
        <taxon>Eukaryota</taxon>
        <taxon>Fungi</taxon>
        <taxon>Dikarya</taxon>
        <taxon>Basidiomycota</taxon>
        <taxon>Agaricomycotina</taxon>
        <taxon>Tremellomycetes</taxon>
        <taxon>Trichosporonales</taxon>
        <taxon>Trichosporonaceae</taxon>
        <taxon>Cutaneotrichosporon</taxon>
    </lineage>
</organism>
<protein>
    <recommendedName>
        <fullName evidence="9">Amino acid permease/ SLC12A domain-containing protein</fullName>
    </recommendedName>
</protein>
<dbReference type="FunFam" id="1.20.1740.10:FF:000006">
    <property type="entry name" value="General amino acid permease"/>
    <property type="match status" value="1"/>
</dbReference>
<dbReference type="InterPro" id="IPR004841">
    <property type="entry name" value="AA-permease/SLC12A_dom"/>
</dbReference>
<evidence type="ECO:0000256" key="6">
    <source>
        <dbReference type="ARBA" id="ARBA00023136"/>
    </source>
</evidence>
<evidence type="ECO:0000313" key="11">
    <source>
        <dbReference type="Proteomes" id="UP001222932"/>
    </source>
</evidence>
<keyword evidence="6 8" id="KW-0472">Membrane</keyword>
<comment type="caution">
    <text evidence="10">The sequence shown here is derived from an EMBL/GenBank/DDBJ whole genome shotgun (WGS) entry which is preliminary data.</text>
</comment>
<accession>A0AAD3TY14</accession>
<keyword evidence="3 8" id="KW-0812">Transmembrane</keyword>
<feature type="transmembrane region" description="Helical" evidence="8">
    <location>
        <begin position="409"/>
        <end position="427"/>
    </location>
</feature>
<keyword evidence="11" id="KW-1185">Reference proteome</keyword>
<feature type="transmembrane region" description="Helical" evidence="8">
    <location>
        <begin position="180"/>
        <end position="199"/>
    </location>
</feature>
<evidence type="ECO:0000256" key="5">
    <source>
        <dbReference type="ARBA" id="ARBA00022989"/>
    </source>
</evidence>
<keyword evidence="2" id="KW-0813">Transport</keyword>
<dbReference type="PIRSF" id="PIRSF006060">
    <property type="entry name" value="AA_transporter"/>
    <property type="match status" value="1"/>
</dbReference>
<dbReference type="PANTHER" id="PTHR43341:SF4">
    <property type="entry name" value="ARGININE PERMEASE CAN1-RELATED"/>
    <property type="match status" value="1"/>
</dbReference>
<name>A0AAD3TY14_9TREE</name>
<evidence type="ECO:0000256" key="3">
    <source>
        <dbReference type="ARBA" id="ARBA00022692"/>
    </source>
</evidence>
<dbReference type="PANTHER" id="PTHR43341">
    <property type="entry name" value="AMINO ACID PERMEASE"/>
    <property type="match status" value="1"/>
</dbReference>
<evidence type="ECO:0000313" key="10">
    <source>
        <dbReference type="EMBL" id="GMK58934.1"/>
    </source>
</evidence>
<dbReference type="InterPro" id="IPR004840">
    <property type="entry name" value="Amino_acid_permease_CS"/>
</dbReference>
<dbReference type="AlphaFoldDB" id="A0AAD3TY14"/>
<keyword evidence="5 8" id="KW-1133">Transmembrane helix</keyword>